<accession>A0A2N5JC63</accession>
<proteinExistence type="predicted"/>
<evidence type="ECO:0000313" key="1">
    <source>
        <dbReference type="EMBL" id="PLS31807.1"/>
    </source>
</evidence>
<dbReference type="Proteomes" id="UP000235050">
    <property type="component" value="Unassembled WGS sequence"/>
</dbReference>
<dbReference type="RefSeq" id="WP_101614963.1">
    <property type="nucleotide sequence ID" value="NZ_NMWU01000005.1"/>
</dbReference>
<keyword evidence="2" id="KW-1185">Reference proteome</keyword>
<dbReference type="OrthoDB" id="3239634at2"/>
<sequence>MGLERLVERQVLVRLDDTCAYSTSQAGTLYGRASIAEQMVPFGAAAAGPLAMWIWQGGRFPNRVDVISGSHFRARIHGRQIIAHNRRTPPEQLMRLRQLLVTSPMRTACDLACMNLPEQRPAHTETLIAKMLDAYEIKASQCLKILWENPRWPNHGPAVRMMTNVEELMLLNRQQRELTEANIDDEAAAIGTSSGTDHAHDEGTA</sequence>
<gene>
    <name evidence="1" type="ORF">Uis1B_0345</name>
</gene>
<reference evidence="1 2" key="1">
    <citation type="submission" date="2017-07" db="EMBL/GenBank/DDBJ databases">
        <title>Bifidobacterium novel species.</title>
        <authorList>
            <person name="Lugli G.A."/>
            <person name="Milani C."/>
            <person name="Duranti S."/>
            <person name="Mangifesta M."/>
        </authorList>
    </citation>
    <scope>NUCLEOTIDE SEQUENCE [LARGE SCALE GENOMIC DNA]</scope>
    <source>
        <strain evidence="2">Uis1B</strain>
    </source>
</reference>
<dbReference type="EMBL" id="NMWU01000005">
    <property type="protein sequence ID" value="PLS31807.1"/>
    <property type="molecule type" value="Genomic_DNA"/>
</dbReference>
<organism evidence="1 2">
    <name type="scientific">Bifidobacterium margollesii</name>
    <dbReference type="NCBI Taxonomy" id="2020964"/>
    <lineage>
        <taxon>Bacteria</taxon>
        <taxon>Bacillati</taxon>
        <taxon>Actinomycetota</taxon>
        <taxon>Actinomycetes</taxon>
        <taxon>Bifidobacteriales</taxon>
        <taxon>Bifidobacteriaceae</taxon>
        <taxon>Bifidobacterium</taxon>
    </lineage>
</organism>
<protein>
    <submittedName>
        <fullName evidence="1">Uncharacterized protein</fullName>
    </submittedName>
</protein>
<evidence type="ECO:0000313" key="2">
    <source>
        <dbReference type="Proteomes" id="UP000235050"/>
    </source>
</evidence>
<name>A0A2N5JC63_9BIFI</name>
<dbReference type="AlphaFoldDB" id="A0A2N5JC63"/>
<comment type="caution">
    <text evidence="1">The sequence shown here is derived from an EMBL/GenBank/DDBJ whole genome shotgun (WGS) entry which is preliminary data.</text>
</comment>